<sequence>MRGEGAAAASASLLVGLGLDCDEAERVLIAGLEAARDLLSNMRWTGSMSPDAAGVPAQQIEGVCHALLELPMGVRDLGPLLLACPALLACKPAALLEQAEQLRRAGSLKPKALLALVLRNPSVLLSATEAAGQLEELAAALEPWTAQPRSLSSLLRALAERKVDIDVEHLLAALAPHVTSAFTVKELVRGCPKLLARDVARPRAVVACLADAGLAASDLERLLLGCPEVLLMDPADVQLKLRFLTDFLGERPARAALSSRLLFHSSVPNRIGPRFAFVKSRGAARALKNPSRARPSAAELAPSTLLKSTDQVFCQTVGCEFDEFIAFKVSWQAMYAVRLGRSRGHRTGPRQSE</sequence>
<comment type="similarity">
    <text evidence="1">Belongs to the mTERF family.</text>
</comment>
<dbReference type="GO" id="GO:0006353">
    <property type="term" value="P:DNA-templated transcription termination"/>
    <property type="evidence" value="ECO:0007669"/>
    <property type="project" value="UniProtKB-KW"/>
</dbReference>
<proteinExistence type="inferred from homology"/>
<evidence type="ECO:0000313" key="4">
    <source>
        <dbReference type="EMBL" id="KAK9844206.1"/>
    </source>
</evidence>
<dbReference type="AlphaFoldDB" id="A0AAW1SEY6"/>
<dbReference type="GO" id="GO:0003676">
    <property type="term" value="F:nucleic acid binding"/>
    <property type="evidence" value="ECO:0007669"/>
    <property type="project" value="InterPro"/>
</dbReference>
<evidence type="ECO:0000256" key="1">
    <source>
        <dbReference type="ARBA" id="ARBA00007692"/>
    </source>
</evidence>
<reference evidence="4 5" key="1">
    <citation type="journal article" date="2024" name="Nat. Commun.">
        <title>Phylogenomics reveals the evolutionary origins of lichenization in chlorophyte algae.</title>
        <authorList>
            <person name="Puginier C."/>
            <person name="Libourel C."/>
            <person name="Otte J."/>
            <person name="Skaloud P."/>
            <person name="Haon M."/>
            <person name="Grisel S."/>
            <person name="Petersen M."/>
            <person name="Berrin J.G."/>
            <person name="Delaux P.M."/>
            <person name="Dal Grande F."/>
            <person name="Keller J."/>
        </authorList>
    </citation>
    <scope>NUCLEOTIDE SEQUENCE [LARGE SCALE GENOMIC DNA]</scope>
    <source>
        <strain evidence="4 5">SAG 245.80</strain>
    </source>
</reference>
<dbReference type="Pfam" id="PF02536">
    <property type="entry name" value="mTERF"/>
    <property type="match status" value="1"/>
</dbReference>
<evidence type="ECO:0000256" key="3">
    <source>
        <dbReference type="ARBA" id="ARBA00022946"/>
    </source>
</evidence>
<dbReference type="InterPro" id="IPR038538">
    <property type="entry name" value="MTERF_sf"/>
</dbReference>
<gene>
    <name evidence="4" type="ORF">WJX81_007996</name>
</gene>
<evidence type="ECO:0000313" key="5">
    <source>
        <dbReference type="Proteomes" id="UP001445335"/>
    </source>
</evidence>
<dbReference type="EMBL" id="JALJOU010000004">
    <property type="protein sequence ID" value="KAK9844206.1"/>
    <property type="molecule type" value="Genomic_DNA"/>
</dbReference>
<dbReference type="InterPro" id="IPR003690">
    <property type="entry name" value="MTERF"/>
</dbReference>
<dbReference type="Gene3D" id="1.25.70.10">
    <property type="entry name" value="Transcription termination factor 3, mitochondrial"/>
    <property type="match status" value="1"/>
</dbReference>
<keyword evidence="2" id="KW-0805">Transcription regulation</keyword>
<comment type="caution">
    <text evidence="4">The sequence shown here is derived from an EMBL/GenBank/DDBJ whole genome shotgun (WGS) entry which is preliminary data.</text>
</comment>
<organism evidence="4 5">
    <name type="scientific">Elliptochloris bilobata</name>
    <dbReference type="NCBI Taxonomy" id="381761"/>
    <lineage>
        <taxon>Eukaryota</taxon>
        <taxon>Viridiplantae</taxon>
        <taxon>Chlorophyta</taxon>
        <taxon>core chlorophytes</taxon>
        <taxon>Trebouxiophyceae</taxon>
        <taxon>Trebouxiophyceae incertae sedis</taxon>
        <taxon>Elliptochloris clade</taxon>
        <taxon>Elliptochloris</taxon>
    </lineage>
</organism>
<name>A0AAW1SEY6_9CHLO</name>
<accession>A0AAW1SEY6</accession>
<keyword evidence="2" id="KW-0804">Transcription</keyword>
<keyword evidence="3" id="KW-0809">Transit peptide</keyword>
<keyword evidence="5" id="KW-1185">Reference proteome</keyword>
<evidence type="ECO:0000256" key="2">
    <source>
        <dbReference type="ARBA" id="ARBA00022472"/>
    </source>
</evidence>
<protein>
    <submittedName>
        <fullName evidence="4">Uncharacterized protein</fullName>
    </submittedName>
</protein>
<keyword evidence="2" id="KW-0806">Transcription termination</keyword>
<dbReference type="Proteomes" id="UP001445335">
    <property type="component" value="Unassembled WGS sequence"/>
</dbReference>